<dbReference type="PROSITE" id="PS00615">
    <property type="entry name" value="C_TYPE_LECTIN_1"/>
    <property type="match status" value="1"/>
</dbReference>
<reference evidence="4" key="3">
    <citation type="submission" date="2025-09" db="UniProtKB">
        <authorList>
            <consortium name="Ensembl"/>
        </authorList>
    </citation>
    <scope>IDENTIFICATION</scope>
</reference>
<sequence length="376" mass="43714">MINLLSNCFCLYFTGLCYLTLSISPPQYHYISLQMNYCQAQTYCRDIYTDLANIYNSGDLDRLVQLVPNGTASVWIGLEFGDEFEWHWSLPDQRKIEFFNWRAAEPKQNNTQDSCAAMDPNGQWFEDNCQIKRGFVCFDGDHIFIDDSKTWREAQDHCRGTYTDLASIRSREENHHVQNMSLSQSMWIGLFKDPWKWSDGSNSSYRFWKTNQPDNFRGAQNCTSVILNDNKWNDQWCNISWGFVCHGDNLILIHENMTWNEALSYCREHHVDLVSITTELLQYWVTERAADATSSHVWVGLRFTCSFHFWFWIRSDAGCYQNWAPGHGSDSQQDCGIAGAVQTTGRQQWVSLEENQRLNFICYKCSGDSGEGLIHP</sequence>
<dbReference type="SUPFAM" id="SSF56436">
    <property type="entry name" value="C-type lectin-like"/>
    <property type="match status" value="3"/>
</dbReference>
<evidence type="ECO:0000259" key="3">
    <source>
        <dbReference type="PROSITE" id="PS50041"/>
    </source>
</evidence>
<evidence type="ECO:0000256" key="2">
    <source>
        <dbReference type="SAM" id="SignalP"/>
    </source>
</evidence>
<dbReference type="InterPro" id="IPR016187">
    <property type="entry name" value="CTDL_fold"/>
</dbReference>
<evidence type="ECO:0000256" key="1">
    <source>
        <dbReference type="ARBA" id="ARBA00023157"/>
    </source>
</evidence>
<protein>
    <recommendedName>
        <fullName evidence="3">C-type lectin domain-containing protein</fullName>
    </recommendedName>
</protein>
<dbReference type="CDD" id="cd00037">
    <property type="entry name" value="CLECT"/>
    <property type="match status" value="1"/>
</dbReference>
<dbReference type="Ensembl" id="ENSOMYT00000059431.2">
    <property type="protein sequence ID" value="ENSOMYP00000054587.2"/>
    <property type="gene ID" value="ENSOMYG00000025106.2"/>
</dbReference>
<keyword evidence="1" id="KW-1015">Disulfide bond</keyword>
<organism evidence="4 5">
    <name type="scientific">Oncorhynchus mykiss</name>
    <name type="common">Rainbow trout</name>
    <name type="synonym">Salmo gairdneri</name>
    <dbReference type="NCBI Taxonomy" id="8022"/>
    <lineage>
        <taxon>Eukaryota</taxon>
        <taxon>Metazoa</taxon>
        <taxon>Chordata</taxon>
        <taxon>Craniata</taxon>
        <taxon>Vertebrata</taxon>
        <taxon>Euteleostomi</taxon>
        <taxon>Actinopterygii</taxon>
        <taxon>Neopterygii</taxon>
        <taxon>Teleostei</taxon>
        <taxon>Protacanthopterygii</taxon>
        <taxon>Salmoniformes</taxon>
        <taxon>Salmonidae</taxon>
        <taxon>Salmoninae</taxon>
        <taxon>Oncorhynchus</taxon>
    </lineage>
</organism>
<dbReference type="SMART" id="SM00034">
    <property type="entry name" value="CLECT"/>
    <property type="match status" value="3"/>
</dbReference>
<dbReference type="InterPro" id="IPR016186">
    <property type="entry name" value="C-type_lectin-like/link_sf"/>
</dbReference>
<dbReference type="Pfam" id="PF00059">
    <property type="entry name" value="Lectin_C"/>
    <property type="match status" value="3"/>
</dbReference>
<name>A0A8C7RNB3_ONCMY</name>
<feature type="chain" id="PRO_5035431774" description="C-type lectin domain-containing protein" evidence="2">
    <location>
        <begin position="23"/>
        <end position="376"/>
    </location>
</feature>
<dbReference type="PANTHER" id="PTHR45784:SF3">
    <property type="entry name" value="C-TYPE LECTIN DOMAIN FAMILY 4 MEMBER K-LIKE-RELATED"/>
    <property type="match status" value="1"/>
</dbReference>
<keyword evidence="2" id="KW-0732">Signal</keyword>
<dbReference type="Gene3D" id="3.10.100.10">
    <property type="entry name" value="Mannose-Binding Protein A, subunit A"/>
    <property type="match status" value="3"/>
</dbReference>
<reference evidence="4" key="2">
    <citation type="submission" date="2025-08" db="UniProtKB">
        <authorList>
            <consortium name="Ensembl"/>
        </authorList>
    </citation>
    <scope>IDENTIFICATION</scope>
</reference>
<feature type="domain" description="C-type lectin" evidence="3">
    <location>
        <begin position="13"/>
        <end position="138"/>
    </location>
</feature>
<feature type="domain" description="C-type lectin" evidence="3">
    <location>
        <begin position="255"/>
        <end position="363"/>
    </location>
</feature>
<dbReference type="PANTHER" id="PTHR45784">
    <property type="entry name" value="C-TYPE LECTIN DOMAIN FAMILY 20 MEMBER A-RELATED"/>
    <property type="match status" value="1"/>
</dbReference>
<dbReference type="PROSITE" id="PS50041">
    <property type="entry name" value="C_TYPE_LECTIN_2"/>
    <property type="match status" value="3"/>
</dbReference>
<keyword evidence="5" id="KW-1185">Reference proteome</keyword>
<feature type="signal peptide" evidence="2">
    <location>
        <begin position="1"/>
        <end position="22"/>
    </location>
</feature>
<dbReference type="InterPro" id="IPR018378">
    <property type="entry name" value="C-type_lectin_CS"/>
</dbReference>
<evidence type="ECO:0000313" key="4">
    <source>
        <dbReference type="Ensembl" id="ENSOMYP00000054587.2"/>
    </source>
</evidence>
<evidence type="ECO:0000313" key="5">
    <source>
        <dbReference type="Proteomes" id="UP000694395"/>
    </source>
</evidence>
<dbReference type="GeneTree" id="ENSGT01100000263473"/>
<dbReference type="InterPro" id="IPR001304">
    <property type="entry name" value="C-type_lectin-like"/>
</dbReference>
<proteinExistence type="predicted"/>
<feature type="domain" description="C-type lectin" evidence="3">
    <location>
        <begin position="142"/>
        <end position="246"/>
    </location>
</feature>
<dbReference type="Proteomes" id="UP000694395">
    <property type="component" value="Chromosome 2"/>
</dbReference>
<reference evidence="4" key="1">
    <citation type="submission" date="2020-07" db="EMBL/GenBank/DDBJ databases">
        <title>A long reads based de novo assembly of the rainbow trout Arlee double haploid line genome.</title>
        <authorList>
            <person name="Gao G."/>
            <person name="Palti Y."/>
        </authorList>
    </citation>
    <scope>NUCLEOTIDE SEQUENCE [LARGE SCALE GENOMIC DNA]</scope>
</reference>
<accession>A0A8C7RNB3</accession>
<dbReference type="AlphaFoldDB" id="A0A8C7RNB3"/>